<gene>
    <name evidence="11" type="ORF">LWI28_021723</name>
</gene>
<dbReference type="GO" id="GO:0006207">
    <property type="term" value="P:'de novo' pyrimidine nucleobase biosynthetic process"/>
    <property type="evidence" value="ECO:0007669"/>
    <property type="project" value="InterPro"/>
</dbReference>
<comment type="similarity">
    <text evidence="3">In the C-terminal section; belongs to the OMP decarboxylase family.</text>
</comment>
<comment type="similarity">
    <text evidence="9">Belongs to the OMP decarboxylase family.</text>
</comment>
<feature type="active site" description="For OMPdecase activity" evidence="7">
    <location>
        <position position="491"/>
    </location>
</feature>
<evidence type="ECO:0000256" key="6">
    <source>
        <dbReference type="ARBA" id="ARBA00023239"/>
    </source>
</evidence>
<sequence>MRRNFSVSLNSSQDLFCLGELHLIIAADSDGDDSYFYHNLITIILLTLFNSQSSSSLKIQSTNVDVVGDGVSHSPASRHLGGEVRQLQAQIRHFLADIHRPPSHCLLPFPPPPNLQNPNLLPPFLNQIRRCLPYTALPIATRVSTFNDVPMLMRRKEIKDYGTSKAIEGSFKRDDVCLIIEDLVTSGASVLETVAPLREAGLVVKDAVVLIDREHGGREVLKKNGIELHSMIKLSELFRILRERGKVDEKMEKMLMKFFLEENRKVTMPVPGNVSAGRVRVKGLRYEERAKMVKNETGRKLFEVMVKKETNLCLAADVATAADILPKIVEKHNFLIFEDRKFADIGNTVTMQYEGGIFHILDWADIVNAHIISGPGIVDGLKLKVSTWGLLLLAEMSSAGNLVAGDYTAAAVKIAEERSDFVIGFISVNPASWPGAPVNPAFIQATPGVQMVGPEICLLKTHVDILPDFTPDFGSKLRSIAEKHNFLIFEDRKFADIGNTVTMQYEGGIFHILDWADIVNAHIISGPGIVDGLKLKGLPRGRGLLLLAEMSSAGNLATGDYTAAAVKIAEEHSDFVIGFISVNPASWPGAPVNPAFIQATPGVKMVKGGDNLGQQYNTPYSVINERGSDIIIVGRGIIKAADPAETARVYRLQGWDAYLAKCS</sequence>
<evidence type="ECO:0000256" key="5">
    <source>
        <dbReference type="ARBA" id="ARBA00022975"/>
    </source>
</evidence>
<keyword evidence="5 9" id="KW-0665">Pyrimidine biosynthesis</keyword>
<keyword evidence="6 9" id="KW-0456">Lyase</keyword>
<dbReference type="GO" id="GO:0004590">
    <property type="term" value="F:orotidine-5'-phosphate decarboxylase activity"/>
    <property type="evidence" value="ECO:0007669"/>
    <property type="project" value="UniProtKB-EC"/>
</dbReference>
<evidence type="ECO:0000256" key="9">
    <source>
        <dbReference type="RuleBase" id="RU000512"/>
    </source>
</evidence>
<name>A0AAD5IB83_ACENE</name>
<evidence type="ECO:0000256" key="2">
    <source>
        <dbReference type="ARBA" id="ARBA00006221"/>
    </source>
</evidence>
<dbReference type="PANTHER" id="PTHR19278:SF9">
    <property type="entry name" value="URIDINE 5'-MONOPHOSPHATE SYNTHASE"/>
    <property type="match status" value="1"/>
</dbReference>
<dbReference type="FunFam" id="3.20.20.70:FF:000092">
    <property type="entry name" value="Uridine monophosphate synthetase"/>
    <property type="match status" value="1"/>
</dbReference>
<keyword evidence="4 9" id="KW-0210">Decarboxylase</keyword>
<dbReference type="PROSITE" id="PS00156">
    <property type="entry name" value="OMPDECASE"/>
    <property type="match status" value="2"/>
</dbReference>
<dbReference type="PANTHER" id="PTHR19278">
    <property type="entry name" value="OROTATE PHOSPHORIBOSYLTRANSFERASE"/>
    <property type="match status" value="1"/>
</dbReference>
<evidence type="ECO:0000256" key="7">
    <source>
        <dbReference type="PIRSR" id="PIRSR614732-1"/>
    </source>
</evidence>
<protein>
    <recommendedName>
        <fullName evidence="9">Orotidine 5'-phosphate decarboxylase</fullName>
        <ecNumber evidence="9">4.1.1.23</ecNumber>
    </recommendedName>
</protein>
<dbReference type="InterPro" id="IPR000836">
    <property type="entry name" value="PRTase_dom"/>
</dbReference>
<dbReference type="InterPro" id="IPR014732">
    <property type="entry name" value="OMPdecase"/>
</dbReference>
<dbReference type="Gene3D" id="3.20.20.70">
    <property type="entry name" value="Aldolase class I"/>
    <property type="match status" value="2"/>
</dbReference>
<comment type="caution">
    <text evidence="11">The sequence shown here is derived from an EMBL/GenBank/DDBJ whole genome shotgun (WGS) entry which is preliminary data.</text>
</comment>
<dbReference type="NCBIfam" id="TIGR01740">
    <property type="entry name" value="pyrF"/>
    <property type="match status" value="1"/>
</dbReference>
<evidence type="ECO:0000313" key="11">
    <source>
        <dbReference type="EMBL" id="KAI9157388.1"/>
    </source>
</evidence>
<dbReference type="InterPro" id="IPR018089">
    <property type="entry name" value="OMPdecase_AS"/>
</dbReference>
<feature type="binding site" evidence="8">
    <location>
        <position position="614"/>
    </location>
    <ligand>
        <name>substrate</name>
    </ligand>
</feature>
<dbReference type="GO" id="GO:0004588">
    <property type="term" value="F:orotate phosphoribosyltransferase activity"/>
    <property type="evidence" value="ECO:0007669"/>
    <property type="project" value="TreeGrafter"/>
</dbReference>
<reference evidence="11" key="2">
    <citation type="submission" date="2023-02" db="EMBL/GenBank/DDBJ databases">
        <authorList>
            <person name="Swenson N.G."/>
            <person name="Wegrzyn J.L."/>
            <person name="Mcevoy S.L."/>
        </authorList>
    </citation>
    <scope>NUCLEOTIDE SEQUENCE</scope>
    <source>
        <strain evidence="11">91603</strain>
        <tissue evidence="11">Leaf</tissue>
    </source>
</reference>
<evidence type="ECO:0000256" key="1">
    <source>
        <dbReference type="ARBA" id="ARBA00004861"/>
    </source>
</evidence>
<keyword evidence="12" id="KW-1185">Reference proteome</keyword>
<evidence type="ECO:0000256" key="8">
    <source>
        <dbReference type="PIRSR" id="PIRSR614732-2"/>
    </source>
</evidence>
<dbReference type="InterPro" id="IPR001754">
    <property type="entry name" value="OMPdeCOase_dom"/>
</dbReference>
<evidence type="ECO:0000313" key="12">
    <source>
        <dbReference type="Proteomes" id="UP001064489"/>
    </source>
</evidence>
<dbReference type="CDD" id="cd06223">
    <property type="entry name" value="PRTases_typeI"/>
    <property type="match status" value="1"/>
</dbReference>
<feature type="binding site" evidence="8">
    <location>
        <position position="551"/>
    </location>
    <ligand>
        <name>substrate</name>
    </ligand>
</feature>
<accession>A0AAD5IB83</accession>
<dbReference type="AlphaFoldDB" id="A0AAD5IB83"/>
<feature type="active site" description="For OMPdecase activity" evidence="7">
    <location>
        <position position="496"/>
    </location>
</feature>
<comment type="similarity">
    <text evidence="2">In the N-terminal section; belongs to the purine/pyrimidine phosphoribosyltransferase family.</text>
</comment>
<feature type="binding site" evidence="8">
    <location>
        <position position="634"/>
    </location>
    <ligand>
        <name>substrate</name>
    </ligand>
</feature>
<dbReference type="InterPro" id="IPR013785">
    <property type="entry name" value="Aldolase_TIM"/>
</dbReference>
<dbReference type="InterPro" id="IPR029057">
    <property type="entry name" value="PRTase-like"/>
</dbReference>
<evidence type="ECO:0000259" key="10">
    <source>
        <dbReference type="SMART" id="SM00934"/>
    </source>
</evidence>
<dbReference type="Proteomes" id="UP001064489">
    <property type="component" value="Chromosome 12"/>
</dbReference>
<comment type="catalytic activity">
    <reaction evidence="9">
        <text>orotidine 5'-phosphate + H(+) = UMP + CO2</text>
        <dbReference type="Rhea" id="RHEA:11596"/>
        <dbReference type="ChEBI" id="CHEBI:15378"/>
        <dbReference type="ChEBI" id="CHEBI:16526"/>
        <dbReference type="ChEBI" id="CHEBI:57538"/>
        <dbReference type="ChEBI" id="CHEBI:57865"/>
        <dbReference type="EC" id="4.1.1.23"/>
    </reaction>
</comment>
<feature type="domain" description="Orotidine 5'-phosphate decarboxylase" evidence="10">
    <location>
        <begin position="442"/>
        <end position="650"/>
    </location>
</feature>
<dbReference type="EMBL" id="JAJSOW010000107">
    <property type="protein sequence ID" value="KAI9157388.1"/>
    <property type="molecule type" value="Genomic_DNA"/>
</dbReference>
<evidence type="ECO:0000256" key="4">
    <source>
        <dbReference type="ARBA" id="ARBA00022793"/>
    </source>
</evidence>
<reference evidence="11" key="1">
    <citation type="journal article" date="2022" name="Plant J.">
        <title>Strategies of tolerance reflected in two North American maple genomes.</title>
        <authorList>
            <person name="McEvoy S.L."/>
            <person name="Sezen U.U."/>
            <person name="Trouern-Trend A."/>
            <person name="McMahon S.M."/>
            <person name="Schaberg P.G."/>
            <person name="Yang J."/>
            <person name="Wegrzyn J.L."/>
            <person name="Swenson N.G."/>
        </authorList>
    </citation>
    <scope>NUCLEOTIDE SEQUENCE</scope>
    <source>
        <strain evidence="11">91603</strain>
    </source>
</reference>
<organism evidence="11 12">
    <name type="scientific">Acer negundo</name>
    <name type="common">Box elder</name>
    <dbReference type="NCBI Taxonomy" id="4023"/>
    <lineage>
        <taxon>Eukaryota</taxon>
        <taxon>Viridiplantae</taxon>
        <taxon>Streptophyta</taxon>
        <taxon>Embryophyta</taxon>
        <taxon>Tracheophyta</taxon>
        <taxon>Spermatophyta</taxon>
        <taxon>Magnoliopsida</taxon>
        <taxon>eudicotyledons</taxon>
        <taxon>Gunneridae</taxon>
        <taxon>Pentapetalae</taxon>
        <taxon>rosids</taxon>
        <taxon>malvids</taxon>
        <taxon>Sapindales</taxon>
        <taxon>Sapindaceae</taxon>
        <taxon>Hippocastanoideae</taxon>
        <taxon>Acereae</taxon>
        <taxon>Acer</taxon>
    </lineage>
</organism>
<dbReference type="CDD" id="cd04725">
    <property type="entry name" value="OMP_decarboxylase_like"/>
    <property type="match status" value="1"/>
</dbReference>
<dbReference type="GO" id="GO:0044205">
    <property type="term" value="P:'de novo' UMP biosynthetic process"/>
    <property type="evidence" value="ECO:0007669"/>
    <property type="project" value="InterPro"/>
</dbReference>
<dbReference type="Gene3D" id="3.40.50.2020">
    <property type="match status" value="1"/>
</dbReference>
<feature type="binding site" evidence="8">
    <location>
        <position position="635"/>
    </location>
    <ligand>
        <name>substrate</name>
    </ligand>
</feature>
<dbReference type="InterPro" id="IPR011060">
    <property type="entry name" value="RibuloseP-bd_barrel"/>
</dbReference>
<proteinExistence type="inferred from homology"/>
<dbReference type="SUPFAM" id="SSF51366">
    <property type="entry name" value="Ribulose-phoshate binding barrel"/>
    <property type="match status" value="2"/>
</dbReference>
<dbReference type="SUPFAM" id="SSF53271">
    <property type="entry name" value="PRTase-like"/>
    <property type="match status" value="1"/>
</dbReference>
<dbReference type="EC" id="4.1.1.23" evidence="9"/>
<dbReference type="Pfam" id="PF00215">
    <property type="entry name" value="OMPdecase"/>
    <property type="match status" value="1"/>
</dbReference>
<dbReference type="SMART" id="SM00934">
    <property type="entry name" value="OMPdecase"/>
    <property type="match status" value="1"/>
</dbReference>
<evidence type="ECO:0000256" key="3">
    <source>
        <dbReference type="ARBA" id="ARBA00009769"/>
    </source>
</evidence>
<comment type="pathway">
    <text evidence="1 9">Pyrimidine metabolism; UMP biosynthesis via de novo pathway; UMP from orotate: step 2/2.</text>
</comment>
<feature type="binding site" evidence="8">
    <location>
        <position position="460"/>
    </location>
    <ligand>
        <name>substrate</name>
    </ligand>
</feature>
<feature type="active site" description="For OMPdecase activity" evidence="7">
    <location>
        <position position="493"/>
    </location>
</feature>